<keyword evidence="1" id="KW-0472">Membrane</keyword>
<sequence>VARDIATLKINAGLLLAQPMAMIALTLANVVLGNATLMEYAGLDVKIMMLFATIIGSAVLGIVLLLMETTEQKDVKTTIFIPAPTKGAIVHIAALLGREFIIARVLFAHQAL</sequence>
<protein>
    <submittedName>
        <fullName evidence="2">Uncharacterized protein</fullName>
    </submittedName>
</protein>
<dbReference type="EMBL" id="PFAV01000069">
    <property type="protein sequence ID" value="PIR90896.1"/>
    <property type="molecule type" value="Genomic_DNA"/>
</dbReference>
<comment type="caution">
    <text evidence="2">The sequence shown here is derived from an EMBL/GenBank/DDBJ whole genome shotgun (WGS) entry which is preliminary data.</text>
</comment>
<accession>A0A2H0UVL7</accession>
<dbReference type="AlphaFoldDB" id="A0A2H0UVL7"/>
<evidence type="ECO:0000313" key="3">
    <source>
        <dbReference type="Proteomes" id="UP000228906"/>
    </source>
</evidence>
<feature type="transmembrane region" description="Helical" evidence="1">
    <location>
        <begin position="12"/>
        <end position="35"/>
    </location>
</feature>
<evidence type="ECO:0000313" key="2">
    <source>
        <dbReference type="EMBL" id="PIR90896.1"/>
    </source>
</evidence>
<feature type="transmembrane region" description="Helical" evidence="1">
    <location>
        <begin position="47"/>
        <end position="67"/>
    </location>
</feature>
<keyword evidence="1" id="KW-1133">Transmembrane helix</keyword>
<reference evidence="3" key="1">
    <citation type="submission" date="2017-09" db="EMBL/GenBank/DDBJ databases">
        <title>Depth-based differentiation of microbial function through sediment-hosted aquifers and enrichment of novel symbionts in the deep terrestrial subsurface.</title>
        <authorList>
            <person name="Probst A.J."/>
            <person name="Ladd B."/>
            <person name="Jarett J.K."/>
            <person name="Geller-Mcgrath D.E."/>
            <person name="Sieber C.M.K."/>
            <person name="Emerson J.B."/>
            <person name="Anantharaman K."/>
            <person name="Thomas B.C."/>
            <person name="Malmstrom R."/>
            <person name="Stieglmeier M."/>
            <person name="Klingl A."/>
            <person name="Woyke T."/>
            <person name="Ryan C.M."/>
            <person name="Banfield J.F."/>
        </authorList>
    </citation>
    <scope>NUCLEOTIDE SEQUENCE [LARGE SCALE GENOMIC DNA]</scope>
</reference>
<keyword evidence="1" id="KW-0812">Transmembrane</keyword>
<organism evidence="2 3">
    <name type="scientific">bacterium (Candidatus Gribaldobacteria) CG10_big_fil_rev_8_21_14_0_10_41_12</name>
    <dbReference type="NCBI Taxonomy" id="2014277"/>
    <lineage>
        <taxon>Bacteria</taxon>
        <taxon>Candidatus Gribaldobacteria</taxon>
    </lineage>
</organism>
<evidence type="ECO:0000256" key="1">
    <source>
        <dbReference type="SAM" id="Phobius"/>
    </source>
</evidence>
<gene>
    <name evidence="2" type="ORF">COU03_03700</name>
</gene>
<dbReference type="Proteomes" id="UP000228906">
    <property type="component" value="Unassembled WGS sequence"/>
</dbReference>
<feature type="non-terminal residue" evidence="2">
    <location>
        <position position="1"/>
    </location>
</feature>
<name>A0A2H0UVL7_9BACT</name>
<proteinExistence type="predicted"/>